<dbReference type="Proteomes" id="UP000010366">
    <property type="component" value="Chromosome"/>
</dbReference>
<evidence type="ECO:0000256" key="1">
    <source>
        <dbReference type="ARBA" id="ARBA00022614"/>
    </source>
</evidence>
<dbReference type="KEGG" id="cmp:Cha6605_4252"/>
<dbReference type="InterPro" id="IPR001611">
    <property type="entry name" value="Leu-rich_rpt"/>
</dbReference>
<name>K9ULW6_CHAP6</name>
<accession>K9ULW6</accession>
<keyword evidence="5" id="KW-1185">Reference proteome</keyword>
<dbReference type="Gene3D" id="3.80.10.10">
    <property type="entry name" value="Ribonuclease Inhibitor"/>
    <property type="match status" value="3"/>
</dbReference>
<dbReference type="HOGENOM" id="CLU_540477_0_0_3"/>
<gene>
    <name evidence="4" type="ORF">Cha6605_4252</name>
</gene>
<dbReference type="PANTHER" id="PTHR45752:SF187">
    <property type="entry name" value="LEUCINE-RICH REPEAT AND IQ DOMAIN-CONTAINING PROTEIN 4"/>
    <property type="match status" value="1"/>
</dbReference>
<evidence type="ECO:0000313" key="5">
    <source>
        <dbReference type="Proteomes" id="UP000010366"/>
    </source>
</evidence>
<keyword evidence="2" id="KW-0677">Repeat</keyword>
<evidence type="ECO:0000313" key="4">
    <source>
        <dbReference type="EMBL" id="AFY95194.1"/>
    </source>
</evidence>
<dbReference type="FunFam" id="3.80.10.10:FF:001164">
    <property type="entry name" value="GH01279p"/>
    <property type="match status" value="1"/>
</dbReference>
<dbReference type="Pfam" id="PF13855">
    <property type="entry name" value="LRR_8"/>
    <property type="match status" value="3"/>
</dbReference>
<dbReference type="eggNOG" id="COG4886">
    <property type="taxonomic scope" value="Bacteria"/>
</dbReference>
<dbReference type="OrthoDB" id="8532199at2"/>
<dbReference type="SMART" id="SM00364">
    <property type="entry name" value="LRR_BAC"/>
    <property type="match status" value="11"/>
</dbReference>
<dbReference type="InterPro" id="IPR032675">
    <property type="entry name" value="LRR_dom_sf"/>
</dbReference>
<protein>
    <submittedName>
        <fullName evidence="4">Leucine Rich Repeat (LRR)-containing protein</fullName>
    </submittedName>
</protein>
<dbReference type="SMART" id="SM00365">
    <property type="entry name" value="LRR_SD22"/>
    <property type="match status" value="6"/>
</dbReference>
<dbReference type="SMART" id="SM00369">
    <property type="entry name" value="LRR_TYP"/>
    <property type="match status" value="10"/>
</dbReference>
<dbReference type="PROSITE" id="PS51450">
    <property type="entry name" value="LRR"/>
    <property type="match status" value="6"/>
</dbReference>
<feature type="domain" description="Disease resistance R13L4/SHOC-2-like LRR" evidence="3">
    <location>
        <begin position="237"/>
        <end position="318"/>
    </location>
</feature>
<dbReference type="GO" id="GO:0009274">
    <property type="term" value="C:peptidoglycan-based cell wall"/>
    <property type="evidence" value="ECO:0007669"/>
    <property type="project" value="UniProtKB-ARBA"/>
</dbReference>
<dbReference type="InterPro" id="IPR050715">
    <property type="entry name" value="LRR-SigEffector_domain"/>
</dbReference>
<keyword evidence="1" id="KW-0433">Leucine-rich repeat</keyword>
<dbReference type="SUPFAM" id="SSF52058">
    <property type="entry name" value="L domain-like"/>
    <property type="match status" value="2"/>
</dbReference>
<dbReference type="RefSeq" id="WP_015161303.1">
    <property type="nucleotide sequence ID" value="NC_019697.1"/>
</dbReference>
<dbReference type="PANTHER" id="PTHR45752">
    <property type="entry name" value="LEUCINE-RICH REPEAT-CONTAINING"/>
    <property type="match status" value="1"/>
</dbReference>
<evidence type="ECO:0000256" key="2">
    <source>
        <dbReference type="ARBA" id="ARBA00022737"/>
    </source>
</evidence>
<organism evidence="4 5">
    <name type="scientific">Chamaesiphon minutus (strain ATCC 27169 / PCC 6605)</name>
    <dbReference type="NCBI Taxonomy" id="1173020"/>
    <lineage>
        <taxon>Bacteria</taxon>
        <taxon>Bacillati</taxon>
        <taxon>Cyanobacteriota</taxon>
        <taxon>Cyanophyceae</taxon>
        <taxon>Gomontiellales</taxon>
        <taxon>Chamaesiphonaceae</taxon>
        <taxon>Chamaesiphon</taxon>
    </lineage>
</organism>
<dbReference type="Pfam" id="PF23598">
    <property type="entry name" value="LRR_14"/>
    <property type="match status" value="1"/>
</dbReference>
<dbReference type="AlphaFoldDB" id="K9ULW6"/>
<dbReference type="STRING" id="1173020.Cha6605_4252"/>
<proteinExistence type="predicted"/>
<sequence>MIDFALEALIDRAIQDRITHLDLYQQRLTQLPARIVDIHSLVSLRVSDNELITLPENIGNLSSLRELRLYKNQLSALPGSISHLTNLVSLSLSFNKFKIFPDIIASLINLKELKLNGNQIDILPESLLQLKKLVSIDLSSNPIFDLSILQSLPNLNHVKFLGVNLPCEYWVDLSKSTFIIRSNNDGSTSEIELPNANKLSLNLRKQNLIILSNEIGVYKWCQHLKLSHNYLNSLPDNIDELSNLSHLKLLNNQLTSLPESVGDLEKLISLDLRRNKLTELPDSIGNLKNLKYLYLDDNLLEKLPATIGNLKQLEYLHLSANKLTSLPEELGECKKLSYLDVRFNQIVKLESSIGKLSNLIELDAFRNKIASLPDEIGGLCNLQHLQLDENHIKKLPETLKMLSKLTSISLIDNPVSDISILQDLPRLNKVNWLNTVRFPHQYWTKLSESRSEGFIGECNEEIRRRLIKKEGYGGYGIICKCLQSQMLDVHRKYTLLKIDSSERLLDRHTQTTVPEQLVLLKMHCSSNHNNIHIIQVPSEVTSIEVAIAWVNNENHFCKFISQI</sequence>
<dbReference type="EMBL" id="CP003600">
    <property type="protein sequence ID" value="AFY95194.1"/>
    <property type="molecule type" value="Genomic_DNA"/>
</dbReference>
<dbReference type="InterPro" id="IPR055414">
    <property type="entry name" value="LRR_R13L4/SHOC2-like"/>
</dbReference>
<evidence type="ECO:0000259" key="3">
    <source>
        <dbReference type="Pfam" id="PF23598"/>
    </source>
</evidence>
<reference evidence="4 5" key="1">
    <citation type="submission" date="2012-05" db="EMBL/GenBank/DDBJ databases">
        <title>Finished chromosome of genome of Chamaesiphon sp. PCC 6605.</title>
        <authorList>
            <consortium name="US DOE Joint Genome Institute"/>
            <person name="Gugger M."/>
            <person name="Coursin T."/>
            <person name="Rippka R."/>
            <person name="Tandeau De Marsac N."/>
            <person name="Huntemann M."/>
            <person name="Wei C.-L."/>
            <person name="Han J."/>
            <person name="Detter J.C."/>
            <person name="Han C."/>
            <person name="Tapia R."/>
            <person name="Chen A."/>
            <person name="Kyrpides N."/>
            <person name="Mavromatis K."/>
            <person name="Markowitz V."/>
            <person name="Szeto E."/>
            <person name="Ivanova N."/>
            <person name="Pagani I."/>
            <person name="Pati A."/>
            <person name="Goodwin L."/>
            <person name="Nordberg H.P."/>
            <person name="Cantor M.N."/>
            <person name="Hua S.X."/>
            <person name="Woyke T."/>
            <person name="Kerfeld C.A."/>
        </authorList>
    </citation>
    <scope>NUCLEOTIDE SEQUENCE [LARGE SCALE GENOMIC DNA]</scope>
    <source>
        <strain evidence="5">ATCC 27169 / PCC 6605</strain>
    </source>
</reference>
<dbReference type="InterPro" id="IPR003591">
    <property type="entry name" value="Leu-rich_rpt_typical-subtyp"/>
</dbReference>